<reference evidence="2" key="1">
    <citation type="submission" date="2015-08" db="UniProtKB">
        <authorList>
            <consortium name="WormBaseParasite"/>
        </authorList>
    </citation>
    <scope>IDENTIFICATION</scope>
</reference>
<dbReference type="Gene3D" id="2.40.50.140">
    <property type="entry name" value="Nucleic acid-binding proteins"/>
    <property type="match status" value="1"/>
</dbReference>
<dbReference type="WBParaSite" id="SSTP_0000279700.1">
    <property type="protein sequence ID" value="SSTP_0000279700.1"/>
    <property type="gene ID" value="SSTP_0000279700"/>
</dbReference>
<evidence type="ECO:0000313" key="1">
    <source>
        <dbReference type="Proteomes" id="UP000035681"/>
    </source>
</evidence>
<sequence>MITANKSRKIELTEGFFKNLPYGNTDDADDTKRLQPILQIMNSRFTKDGTGIRLRLNDGEHCYATILLKDKGFEKFKANEMDNTHQSIIKVLDYSARDITKDSVRRIFIRIKDFDLIEKDSPVMA</sequence>
<keyword evidence="1" id="KW-1185">Reference proteome</keyword>
<accession>A0A0K0DZY0</accession>
<dbReference type="InterPro" id="IPR012340">
    <property type="entry name" value="NA-bd_OB-fold"/>
</dbReference>
<organism evidence="2">
    <name type="scientific">Strongyloides stercoralis</name>
    <name type="common">Threadworm</name>
    <dbReference type="NCBI Taxonomy" id="6248"/>
    <lineage>
        <taxon>Eukaryota</taxon>
        <taxon>Metazoa</taxon>
        <taxon>Ecdysozoa</taxon>
        <taxon>Nematoda</taxon>
        <taxon>Chromadorea</taxon>
        <taxon>Rhabditida</taxon>
        <taxon>Tylenchina</taxon>
        <taxon>Panagrolaimomorpha</taxon>
        <taxon>Strongyloidoidea</taxon>
        <taxon>Strongyloididae</taxon>
        <taxon>Strongyloides</taxon>
    </lineage>
</organism>
<proteinExistence type="predicted"/>
<dbReference type="WBParaSite" id="TCONS_00010311.p1">
    <property type="protein sequence ID" value="TCONS_00010311.p1"/>
    <property type="gene ID" value="XLOC_008008"/>
</dbReference>
<evidence type="ECO:0000313" key="2">
    <source>
        <dbReference type="WBParaSite" id="SSTP_0000279700.1"/>
    </source>
</evidence>
<dbReference type="AlphaFoldDB" id="A0A0K0DZY0"/>
<dbReference type="STRING" id="6248.A0A0K0DZY0"/>
<name>A0A0K0DZY0_STRER</name>
<dbReference type="Proteomes" id="UP000035681">
    <property type="component" value="Unplaced"/>
</dbReference>
<protein>
    <submittedName>
        <fullName evidence="2">Replication initiation protein</fullName>
    </submittedName>
</protein>